<dbReference type="Proteomes" id="UP001198242">
    <property type="component" value="Unassembled WGS sequence"/>
</dbReference>
<dbReference type="GO" id="GO:0022857">
    <property type="term" value="F:transmembrane transporter activity"/>
    <property type="evidence" value="ECO:0007669"/>
    <property type="project" value="InterPro"/>
</dbReference>
<keyword evidence="6 9" id="KW-1133">Transmembrane helix</keyword>
<feature type="transmembrane region" description="Helical" evidence="9">
    <location>
        <begin position="314"/>
        <end position="332"/>
    </location>
</feature>
<comment type="subcellular location">
    <subcellularLocation>
        <location evidence="1">Cell membrane</location>
        <topology evidence="1">Multi-pass membrane protein</topology>
    </subcellularLocation>
</comment>
<evidence type="ECO:0000256" key="5">
    <source>
        <dbReference type="ARBA" id="ARBA00022692"/>
    </source>
</evidence>
<dbReference type="InterPro" id="IPR001851">
    <property type="entry name" value="ABC_transp_permease"/>
</dbReference>
<reference evidence="10 11" key="1">
    <citation type="submission" date="2021-10" db="EMBL/GenBank/DDBJ databases">
        <title>Anaerobic single-cell dispensing facilitates the cultivation of human gut bacteria.</title>
        <authorList>
            <person name="Afrizal A."/>
        </authorList>
    </citation>
    <scope>NUCLEOTIDE SEQUENCE [LARGE SCALE GENOMIC DNA]</scope>
    <source>
        <strain evidence="10 11">CLA-AA-H232</strain>
    </source>
</reference>
<protein>
    <recommendedName>
        <fullName evidence="8">Autoinducer 2 import system permease protein LsrD</fullName>
    </recommendedName>
</protein>
<feature type="transmembrane region" description="Helical" evidence="9">
    <location>
        <begin position="35"/>
        <end position="56"/>
    </location>
</feature>
<evidence type="ECO:0000256" key="6">
    <source>
        <dbReference type="ARBA" id="ARBA00022989"/>
    </source>
</evidence>
<evidence type="ECO:0000313" key="11">
    <source>
        <dbReference type="Proteomes" id="UP001198242"/>
    </source>
</evidence>
<dbReference type="PANTHER" id="PTHR32196:SF71">
    <property type="entry name" value="AUTOINDUCER 2 IMPORT SYSTEM PERMEASE PROTEIN LSRD"/>
    <property type="match status" value="1"/>
</dbReference>
<evidence type="ECO:0000256" key="4">
    <source>
        <dbReference type="ARBA" id="ARBA00022519"/>
    </source>
</evidence>
<feature type="transmembrane region" description="Helical" evidence="9">
    <location>
        <begin position="234"/>
        <end position="253"/>
    </location>
</feature>
<evidence type="ECO:0000256" key="3">
    <source>
        <dbReference type="ARBA" id="ARBA00022475"/>
    </source>
</evidence>
<evidence type="ECO:0000256" key="2">
    <source>
        <dbReference type="ARBA" id="ARBA00022448"/>
    </source>
</evidence>
<keyword evidence="7 9" id="KW-0472">Membrane</keyword>
<feature type="transmembrane region" description="Helical" evidence="9">
    <location>
        <begin position="142"/>
        <end position="161"/>
    </location>
</feature>
<dbReference type="CDD" id="cd06579">
    <property type="entry name" value="TM_PBP1_transp_AraH_like"/>
    <property type="match status" value="1"/>
</dbReference>
<dbReference type="EMBL" id="JAJEQM010000007">
    <property type="protein sequence ID" value="MCC2210442.1"/>
    <property type="molecule type" value="Genomic_DNA"/>
</dbReference>
<keyword evidence="5 9" id="KW-0812">Transmembrane</keyword>
<gene>
    <name evidence="10" type="ORF">LKE05_06510</name>
</gene>
<feature type="transmembrane region" description="Helical" evidence="9">
    <location>
        <begin position="181"/>
        <end position="203"/>
    </location>
</feature>
<feature type="transmembrane region" description="Helical" evidence="9">
    <location>
        <begin position="288"/>
        <end position="308"/>
    </location>
</feature>
<evidence type="ECO:0000256" key="1">
    <source>
        <dbReference type="ARBA" id="ARBA00004651"/>
    </source>
</evidence>
<keyword evidence="2" id="KW-0813">Transport</keyword>
<dbReference type="PANTHER" id="PTHR32196">
    <property type="entry name" value="ABC TRANSPORTER PERMEASE PROTEIN YPHD-RELATED-RELATED"/>
    <property type="match status" value="1"/>
</dbReference>
<proteinExistence type="predicted"/>
<keyword evidence="11" id="KW-1185">Reference proteome</keyword>
<evidence type="ECO:0000256" key="7">
    <source>
        <dbReference type="ARBA" id="ARBA00023136"/>
    </source>
</evidence>
<dbReference type="RefSeq" id="WP_308456307.1">
    <property type="nucleotide sequence ID" value="NZ_JAJEQM010000007.1"/>
</dbReference>
<dbReference type="Pfam" id="PF02653">
    <property type="entry name" value="BPD_transp_2"/>
    <property type="match status" value="1"/>
</dbReference>
<sequence>MAKEYVKQAVSSDGTRTISAQRGFSWQRFLFQWEWMLVLMLILVNVFNISASPYYAHAKSILNATRDFLDKAIVVFPMAFVLMLGEIDISVASIMALSATIMGVAFDAGVPMIEAIGLALVTGTVCGLINGIILVKFPELSSMIVTLATQIIFRGIAQIILETNSVGGFPNWFTQIAAGKIGGMVPYALIFVVVEALFFAYLLHYTKFGRRCYAMGNSTTVAKFSGVKTDKIKIIVYTMTGLLSAIAAIYLASKMSSVRPDVAKGYELDIIAMAVLGGVSTSGGKGRILGATLAIMVIGYLRYGLGLINASSQIIMIVVGLLLIIAVAIPSFRDSIGNMNWFKKLKAMATKSQK</sequence>
<comment type="caution">
    <text evidence="10">The sequence shown here is derived from an EMBL/GenBank/DDBJ whole genome shotgun (WGS) entry which is preliminary data.</text>
</comment>
<evidence type="ECO:0000313" key="10">
    <source>
        <dbReference type="EMBL" id="MCC2210442.1"/>
    </source>
</evidence>
<organism evidence="10 11">
    <name type="scientific">Hominilimicola fabiformis</name>
    <dbReference type="NCBI Taxonomy" id="2885356"/>
    <lineage>
        <taxon>Bacteria</taxon>
        <taxon>Bacillati</taxon>
        <taxon>Bacillota</taxon>
        <taxon>Clostridia</taxon>
        <taxon>Eubacteriales</taxon>
        <taxon>Oscillospiraceae</taxon>
        <taxon>Hominilimicola</taxon>
    </lineage>
</organism>
<keyword evidence="3" id="KW-1003">Cell membrane</keyword>
<accession>A0AAE3J9C5</accession>
<dbReference type="AlphaFoldDB" id="A0AAE3J9C5"/>
<feature type="transmembrane region" description="Helical" evidence="9">
    <location>
        <begin position="115"/>
        <end position="135"/>
    </location>
</feature>
<keyword evidence="4" id="KW-0997">Cell inner membrane</keyword>
<dbReference type="GO" id="GO:0005886">
    <property type="term" value="C:plasma membrane"/>
    <property type="evidence" value="ECO:0007669"/>
    <property type="project" value="UniProtKB-SubCell"/>
</dbReference>
<evidence type="ECO:0000256" key="9">
    <source>
        <dbReference type="SAM" id="Phobius"/>
    </source>
</evidence>
<name>A0AAE3J9C5_9FIRM</name>
<feature type="transmembrane region" description="Helical" evidence="9">
    <location>
        <begin position="68"/>
        <end position="95"/>
    </location>
</feature>
<evidence type="ECO:0000256" key="8">
    <source>
        <dbReference type="ARBA" id="ARBA00039381"/>
    </source>
</evidence>